<feature type="transmembrane region" description="Helical" evidence="7">
    <location>
        <begin position="48"/>
        <end position="65"/>
    </location>
</feature>
<dbReference type="GO" id="GO:0016020">
    <property type="term" value="C:membrane"/>
    <property type="evidence" value="ECO:0007669"/>
    <property type="project" value="UniProtKB-SubCell"/>
</dbReference>
<feature type="transmembrane region" description="Helical" evidence="7">
    <location>
        <begin position="675"/>
        <end position="697"/>
    </location>
</feature>
<evidence type="ECO:0000256" key="4">
    <source>
        <dbReference type="ARBA" id="ARBA00022692"/>
    </source>
</evidence>
<feature type="transmembrane region" description="Helical" evidence="7">
    <location>
        <begin position="724"/>
        <end position="749"/>
    </location>
</feature>
<dbReference type="Gene3D" id="3.90.550.10">
    <property type="entry name" value="Spore Coat Polysaccharide Biosynthesis Protein SpsA, Chain A"/>
    <property type="match status" value="1"/>
</dbReference>
<keyword evidence="3" id="KW-0808">Transferase</keyword>
<dbReference type="SUPFAM" id="SSF53448">
    <property type="entry name" value="Nucleotide-diphospho-sugar transferases"/>
    <property type="match status" value="1"/>
</dbReference>
<feature type="transmembrane region" description="Helical" evidence="7">
    <location>
        <begin position="22"/>
        <end position="41"/>
    </location>
</feature>
<feature type="transmembrane region" description="Helical" evidence="7">
    <location>
        <begin position="219"/>
        <end position="239"/>
    </location>
</feature>
<evidence type="ECO:0000256" key="3">
    <source>
        <dbReference type="ARBA" id="ARBA00022676"/>
    </source>
</evidence>
<feature type="transmembrane region" description="Helical" evidence="7">
    <location>
        <begin position="884"/>
        <end position="907"/>
    </location>
</feature>
<dbReference type="GO" id="GO:0004100">
    <property type="term" value="F:chitin synthase activity"/>
    <property type="evidence" value="ECO:0007669"/>
    <property type="project" value="UniProtKB-EC"/>
</dbReference>
<dbReference type="EC" id="2.4.1.16" evidence="2"/>
<keyword evidence="4 7" id="KW-0812">Transmembrane</keyword>
<keyword evidence="3" id="KW-0328">Glycosyltransferase</keyword>
<reference evidence="8" key="1">
    <citation type="submission" date="2025-08" db="UniProtKB">
        <authorList>
            <consortium name="Ensembl"/>
        </authorList>
    </citation>
    <scope>IDENTIFICATION</scope>
</reference>
<feature type="transmembrane region" description="Helical" evidence="7">
    <location>
        <begin position="71"/>
        <end position="90"/>
    </location>
</feature>
<keyword evidence="5 7" id="KW-1133">Transmembrane helix</keyword>
<dbReference type="GO" id="GO:0071944">
    <property type="term" value="C:cell periphery"/>
    <property type="evidence" value="ECO:0007669"/>
    <property type="project" value="TreeGrafter"/>
</dbReference>
<evidence type="ECO:0000256" key="5">
    <source>
        <dbReference type="ARBA" id="ARBA00022989"/>
    </source>
</evidence>
<reference evidence="8" key="2">
    <citation type="submission" date="2025-09" db="UniProtKB">
        <authorList>
            <consortium name="Ensembl"/>
        </authorList>
    </citation>
    <scope>IDENTIFICATION</scope>
</reference>
<evidence type="ECO:0000256" key="6">
    <source>
        <dbReference type="ARBA" id="ARBA00023136"/>
    </source>
</evidence>
<protein>
    <recommendedName>
        <fullName evidence="2">chitin synthase</fullName>
        <ecNumber evidence="2">2.4.1.16</ecNumber>
    </recommendedName>
</protein>
<dbReference type="PANTHER" id="PTHR22914:SF42">
    <property type="entry name" value="CHITIN SYNTHASE"/>
    <property type="match status" value="1"/>
</dbReference>
<dbReference type="GeneTree" id="ENSGT00530000064569"/>
<accession>A0A8C5FNL0</accession>
<feature type="transmembrane region" description="Helical" evidence="7">
    <location>
        <begin position="783"/>
        <end position="807"/>
    </location>
</feature>
<evidence type="ECO:0000313" key="9">
    <source>
        <dbReference type="Proteomes" id="UP000694546"/>
    </source>
</evidence>
<dbReference type="CDD" id="cd04190">
    <property type="entry name" value="Chitin_synth_C"/>
    <property type="match status" value="1"/>
</dbReference>
<feature type="transmembrane region" description="Helical" evidence="7">
    <location>
        <begin position="251"/>
        <end position="269"/>
    </location>
</feature>
<evidence type="ECO:0000256" key="1">
    <source>
        <dbReference type="ARBA" id="ARBA00004141"/>
    </source>
</evidence>
<dbReference type="Ensembl" id="ENSGMOT00000074547.1">
    <property type="protein sequence ID" value="ENSGMOP00000049760.1"/>
    <property type="gene ID" value="ENSGMOG00000029568.1"/>
</dbReference>
<feature type="transmembrane region" description="Helical" evidence="7">
    <location>
        <begin position="755"/>
        <end position="776"/>
    </location>
</feature>
<dbReference type="Pfam" id="PF03142">
    <property type="entry name" value="Chitin_synth_2"/>
    <property type="match status" value="1"/>
</dbReference>
<dbReference type="PANTHER" id="PTHR22914">
    <property type="entry name" value="CHITIN SYNTHASE"/>
    <property type="match status" value="1"/>
</dbReference>
<keyword evidence="6 7" id="KW-0472">Membrane</keyword>
<dbReference type="AlphaFoldDB" id="A0A8C5FNL0"/>
<dbReference type="Proteomes" id="UP000694546">
    <property type="component" value="Chromosome 22"/>
</dbReference>
<evidence type="ECO:0000256" key="2">
    <source>
        <dbReference type="ARBA" id="ARBA00012543"/>
    </source>
</evidence>
<proteinExistence type="predicted"/>
<name>A0A8C5FNL0_GADMO</name>
<organism evidence="8 9">
    <name type="scientific">Gadus morhua</name>
    <name type="common">Atlantic cod</name>
    <dbReference type="NCBI Taxonomy" id="8049"/>
    <lineage>
        <taxon>Eukaryota</taxon>
        <taxon>Metazoa</taxon>
        <taxon>Chordata</taxon>
        <taxon>Craniata</taxon>
        <taxon>Vertebrata</taxon>
        <taxon>Euteleostomi</taxon>
        <taxon>Actinopterygii</taxon>
        <taxon>Neopterygii</taxon>
        <taxon>Teleostei</taxon>
        <taxon>Neoteleostei</taxon>
        <taxon>Acanthomorphata</taxon>
        <taxon>Zeiogadaria</taxon>
        <taxon>Gadariae</taxon>
        <taxon>Gadiformes</taxon>
        <taxon>Gadoidei</taxon>
        <taxon>Gadidae</taxon>
        <taxon>Gadus</taxon>
    </lineage>
</organism>
<sequence length="913" mass="102145">SFLLLITVAGPTGHSVPPENKALVLLAIWGTLVAPSLLLMIKNIWKVVSMEFLVSGGAAVLALAAMPHLDIVTNMTILNSVAVFSSLFQVASRSHARLCNSWIVAPVFSVLLILAGHTLFLALYLMDAEGRREAALRCGLAVGATVLVSLTWWQNYLPHLLLPRHAWLTEEMQRCAVVVHLLTSFTRLAVTACVLAAYVPLSGGAWSSVWAPVAPAVGRLLATLAGLQLLSSVVGHWLSLAACKMNALRRCFLLPLYLASLALLPLFLAQSSETRAPANPALCPGAAVCWWVGFLLATAHTWALRLQRIQTTKQLFVRRMYEGAWLEQGLLLNARFNMVPEEKLTLYMCATMWHETFSEMEKIIISIFRWDQFRPHDDREVNNLTTEAHIFFDDAFRTVPVSGERHANQYVEDMVQVIQKVYSPFMGPGPIGDQILLRTPYGGRLNVTLPCGNLLVVHLKDKSLIRHKKRWSQIMYMYYLLGWRLDTRFYRRKNTYILALDGDTDFHPPAVMLLIDRLKQYPDVGAACGRIHPTGTGPIVWYQKFEYALTHWLYKTAEHVLGCVLCSPGCFSLFRGAALMDVNIMKRYTTPPTEALHHIQYDQGEDRWLCTLMLQQGWRVEYNAASDAYTNAPEGFKEFYNQRRRWTPSTLANSIDLLGGSIRLARKNRSISRPYLLYEMFIVGSSILIPATVCLMVTASRPLTGRRACPSPGMLSLLLADTQVTLAAVLSVLYALIMMVTMLTVISFLVTDDTIFSPLAISFVTFVMVYVVAALLHPQEAHLIVYGLLYILAIPSAYLLLSIYSIVNMNNVSWGTREGAATAGAAVPPPPRNKMESGSLSATFIYFFANLLWLVATFTLQLLKGALSIRIPKYDNSLTFTGDYILVEPVTFMFLFTFVLLVVLQFLTMLFHR</sequence>
<feature type="transmembrane region" description="Helical" evidence="7">
    <location>
        <begin position="844"/>
        <end position="863"/>
    </location>
</feature>
<dbReference type="GO" id="GO:0006031">
    <property type="term" value="P:chitin biosynthetic process"/>
    <property type="evidence" value="ECO:0007669"/>
    <property type="project" value="TreeGrafter"/>
</dbReference>
<keyword evidence="9" id="KW-1185">Reference proteome</keyword>
<dbReference type="InterPro" id="IPR004835">
    <property type="entry name" value="Chitin_synth"/>
</dbReference>
<comment type="subcellular location">
    <subcellularLocation>
        <location evidence="1">Membrane</location>
        <topology evidence="1">Multi-pass membrane protein</topology>
    </subcellularLocation>
</comment>
<evidence type="ECO:0000256" key="7">
    <source>
        <dbReference type="SAM" id="Phobius"/>
    </source>
</evidence>
<feature type="transmembrane region" description="Helical" evidence="7">
    <location>
        <begin position="175"/>
        <end position="199"/>
    </location>
</feature>
<feature type="transmembrane region" description="Helical" evidence="7">
    <location>
        <begin position="134"/>
        <end position="154"/>
    </location>
</feature>
<dbReference type="InterPro" id="IPR029044">
    <property type="entry name" value="Nucleotide-diphossugar_trans"/>
</dbReference>
<evidence type="ECO:0000313" key="8">
    <source>
        <dbReference type="Ensembl" id="ENSGMOP00000049760.1"/>
    </source>
</evidence>
<feature type="transmembrane region" description="Helical" evidence="7">
    <location>
        <begin position="102"/>
        <end position="122"/>
    </location>
</feature>